<protein>
    <submittedName>
        <fullName evidence="2">Uncharacterized protein</fullName>
    </submittedName>
</protein>
<name>A0A0H5BYS4_CYBJN</name>
<dbReference type="AlphaFoldDB" id="A0A0H5BYS4"/>
<feature type="region of interest" description="Disordered" evidence="1">
    <location>
        <begin position="1"/>
        <end position="26"/>
    </location>
</feature>
<evidence type="ECO:0000313" key="3">
    <source>
        <dbReference type="Proteomes" id="UP000038830"/>
    </source>
</evidence>
<sequence length="58" mass="6267">MPEASPSRPPMTSFQGMKFTTSPTSSPVLPSMAVQQPIYPPCFRGCVAFNSLCPGFWA</sequence>
<evidence type="ECO:0000313" key="2">
    <source>
        <dbReference type="EMBL" id="CEP20347.1"/>
    </source>
</evidence>
<dbReference type="EMBL" id="CDQK01000001">
    <property type="protein sequence ID" value="CEP20347.1"/>
    <property type="molecule type" value="Genomic_DNA"/>
</dbReference>
<proteinExistence type="predicted"/>
<reference evidence="3" key="1">
    <citation type="journal article" date="2015" name="J. Biotechnol.">
        <title>The structure of the Cyberlindnera jadinii genome and its relation to Candida utilis analyzed by the occurrence of single nucleotide polymorphisms.</title>
        <authorList>
            <person name="Rupp O."/>
            <person name="Brinkrolf K."/>
            <person name="Buerth C."/>
            <person name="Kunigo M."/>
            <person name="Schneider J."/>
            <person name="Jaenicke S."/>
            <person name="Goesmann A."/>
            <person name="Puehler A."/>
            <person name="Jaeger K.-E."/>
            <person name="Ernst J.F."/>
        </authorList>
    </citation>
    <scope>NUCLEOTIDE SEQUENCE [LARGE SCALE GENOMIC DNA]</scope>
    <source>
        <strain evidence="3">ATCC 18201 / CBS 1600 / BCRC 20928 / JCM 3617 / NBRC 0987 / NRRL Y-1542</strain>
    </source>
</reference>
<dbReference type="Proteomes" id="UP000038830">
    <property type="component" value="Unassembled WGS sequence"/>
</dbReference>
<gene>
    <name evidence="2" type="ORF">BN1211_0179</name>
</gene>
<organism evidence="2 3">
    <name type="scientific">Cyberlindnera jadinii (strain ATCC 18201 / CBS 1600 / BCRC 20928 / JCM 3617 / NBRC 0987 / NRRL Y-1542)</name>
    <name type="common">Torula yeast</name>
    <name type="synonym">Candida utilis</name>
    <dbReference type="NCBI Taxonomy" id="983966"/>
    <lineage>
        <taxon>Eukaryota</taxon>
        <taxon>Fungi</taxon>
        <taxon>Dikarya</taxon>
        <taxon>Ascomycota</taxon>
        <taxon>Saccharomycotina</taxon>
        <taxon>Saccharomycetes</taxon>
        <taxon>Phaffomycetales</taxon>
        <taxon>Phaffomycetaceae</taxon>
        <taxon>Cyberlindnera</taxon>
    </lineage>
</organism>
<feature type="compositionally biased region" description="Polar residues" evidence="1">
    <location>
        <begin position="10"/>
        <end position="19"/>
    </location>
</feature>
<evidence type="ECO:0000256" key="1">
    <source>
        <dbReference type="SAM" id="MobiDB-lite"/>
    </source>
</evidence>
<accession>A0A0H5BYS4</accession>